<evidence type="ECO:0000256" key="4">
    <source>
        <dbReference type="ARBA" id="ARBA00022695"/>
    </source>
</evidence>
<keyword evidence="5" id="KW-0235">DNA replication</keyword>
<keyword evidence="6" id="KW-0239">DNA-directed DNA polymerase</keyword>
<dbReference type="SUPFAM" id="SSF53098">
    <property type="entry name" value="Ribonuclease H-like"/>
    <property type="match status" value="1"/>
</dbReference>
<feature type="domain" description="DNA-directed DNA polymerase family B mitochondria/virus" evidence="10">
    <location>
        <begin position="977"/>
        <end position="1128"/>
    </location>
</feature>
<keyword evidence="4" id="KW-0548">Nucleotidyltransferase</keyword>
<evidence type="ECO:0000259" key="10">
    <source>
        <dbReference type="Pfam" id="PF03175"/>
    </source>
</evidence>
<dbReference type="SUPFAM" id="SSF56672">
    <property type="entry name" value="DNA/RNA polymerases"/>
    <property type="match status" value="1"/>
</dbReference>
<dbReference type="InterPro" id="IPR043502">
    <property type="entry name" value="DNA/RNA_pol_sf"/>
</dbReference>
<evidence type="ECO:0000256" key="9">
    <source>
        <dbReference type="SAM" id="MobiDB-lite"/>
    </source>
</evidence>
<feature type="domain" description="DNA-directed DNA polymerase family B mitochondria/virus" evidence="10">
    <location>
        <begin position="585"/>
        <end position="783"/>
    </location>
</feature>
<feature type="compositionally biased region" description="Polar residues" evidence="9">
    <location>
        <begin position="1428"/>
        <end position="1446"/>
    </location>
</feature>
<proteinExistence type="inferred from homology"/>
<dbReference type="Gene3D" id="3.90.1600.10">
    <property type="entry name" value="Palm domain of DNA polymerase"/>
    <property type="match status" value="1"/>
</dbReference>
<dbReference type="Gene3D" id="3.30.420.10">
    <property type="entry name" value="Ribonuclease H-like superfamily/Ribonuclease H"/>
    <property type="match status" value="1"/>
</dbReference>
<keyword evidence="7" id="KW-0238">DNA-binding</keyword>
<comment type="catalytic activity">
    <reaction evidence="8">
        <text>DNA(n) + a 2'-deoxyribonucleoside 5'-triphosphate = DNA(n+1) + diphosphate</text>
        <dbReference type="Rhea" id="RHEA:22508"/>
        <dbReference type="Rhea" id="RHEA-COMP:17339"/>
        <dbReference type="Rhea" id="RHEA-COMP:17340"/>
        <dbReference type="ChEBI" id="CHEBI:33019"/>
        <dbReference type="ChEBI" id="CHEBI:61560"/>
        <dbReference type="ChEBI" id="CHEBI:173112"/>
        <dbReference type="EC" id="2.7.7.7"/>
    </reaction>
</comment>
<dbReference type="Proteomes" id="UP000580250">
    <property type="component" value="Unassembled WGS sequence"/>
</dbReference>
<dbReference type="PANTHER" id="PTHR33568">
    <property type="entry name" value="DNA POLYMERASE"/>
    <property type="match status" value="1"/>
</dbReference>
<dbReference type="GO" id="GO:0042575">
    <property type="term" value="C:DNA polymerase complex"/>
    <property type="evidence" value="ECO:0007669"/>
    <property type="project" value="UniProtKB-ARBA"/>
</dbReference>
<evidence type="ECO:0000256" key="1">
    <source>
        <dbReference type="ARBA" id="ARBA00005755"/>
    </source>
</evidence>
<dbReference type="InterPro" id="IPR036397">
    <property type="entry name" value="RNaseH_sf"/>
</dbReference>
<dbReference type="PANTHER" id="PTHR33568:SF3">
    <property type="entry name" value="DNA-DIRECTED DNA POLYMERASE"/>
    <property type="match status" value="1"/>
</dbReference>
<dbReference type="Gene3D" id="3.40.960.10">
    <property type="entry name" value="VSR Endonuclease"/>
    <property type="match status" value="1"/>
</dbReference>
<name>A0A6V7XMT3_MELEN</name>
<comment type="caution">
    <text evidence="11">The sequence shown here is derived from an EMBL/GenBank/DDBJ whole genome shotgun (WGS) entry which is preliminary data.</text>
</comment>
<dbReference type="EMBL" id="CAJEWN010001881">
    <property type="protein sequence ID" value="CAD2200624.1"/>
    <property type="molecule type" value="Genomic_DNA"/>
</dbReference>
<dbReference type="GO" id="GO:0000166">
    <property type="term" value="F:nucleotide binding"/>
    <property type="evidence" value="ECO:0007669"/>
    <property type="project" value="InterPro"/>
</dbReference>
<evidence type="ECO:0000256" key="5">
    <source>
        <dbReference type="ARBA" id="ARBA00022705"/>
    </source>
</evidence>
<dbReference type="GO" id="GO:0006260">
    <property type="term" value="P:DNA replication"/>
    <property type="evidence" value="ECO:0007669"/>
    <property type="project" value="UniProtKB-KW"/>
</dbReference>
<feature type="region of interest" description="Disordered" evidence="9">
    <location>
        <begin position="426"/>
        <end position="451"/>
    </location>
</feature>
<protein>
    <recommendedName>
        <fullName evidence="2">DNA-directed DNA polymerase</fullName>
        <ecNumber evidence="2">2.7.7.7</ecNumber>
    </recommendedName>
</protein>
<dbReference type="GO" id="GO:0003887">
    <property type="term" value="F:DNA-directed DNA polymerase activity"/>
    <property type="evidence" value="ECO:0007669"/>
    <property type="project" value="UniProtKB-KW"/>
</dbReference>
<feature type="compositionally biased region" description="Low complexity" evidence="9">
    <location>
        <begin position="433"/>
        <end position="448"/>
    </location>
</feature>
<comment type="similarity">
    <text evidence="1">Belongs to the DNA polymerase type-B family.</text>
</comment>
<evidence type="ECO:0000256" key="3">
    <source>
        <dbReference type="ARBA" id="ARBA00022679"/>
    </source>
</evidence>
<evidence type="ECO:0000256" key="6">
    <source>
        <dbReference type="ARBA" id="ARBA00022932"/>
    </source>
</evidence>
<dbReference type="InterPro" id="IPR004868">
    <property type="entry name" value="DNA-dir_DNA_pol_B_mt/vir"/>
</dbReference>
<dbReference type="Pfam" id="PF03175">
    <property type="entry name" value="DNA_pol_B_2"/>
    <property type="match status" value="2"/>
</dbReference>
<evidence type="ECO:0000256" key="7">
    <source>
        <dbReference type="ARBA" id="ARBA00023125"/>
    </source>
</evidence>
<dbReference type="GO" id="GO:0003677">
    <property type="term" value="F:DNA binding"/>
    <property type="evidence" value="ECO:0007669"/>
    <property type="project" value="UniProtKB-KW"/>
</dbReference>
<evidence type="ECO:0000313" key="11">
    <source>
        <dbReference type="EMBL" id="CAD2200624.1"/>
    </source>
</evidence>
<organism evidence="11 12">
    <name type="scientific">Meloidogyne enterolobii</name>
    <name type="common">Root-knot nematode worm</name>
    <name type="synonym">Meloidogyne mayaguensis</name>
    <dbReference type="NCBI Taxonomy" id="390850"/>
    <lineage>
        <taxon>Eukaryota</taxon>
        <taxon>Metazoa</taxon>
        <taxon>Ecdysozoa</taxon>
        <taxon>Nematoda</taxon>
        <taxon>Chromadorea</taxon>
        <taxon>Rhabditida</taxon>
        <taxon>Tylenchina</taxon>
        <taxon>Tylenchomorpha</taxon>
        <taxon>Tylenchoidea</taxon>
        <taxon>Meloidogynidae</taxon>
        <taxon>Meloidogyninae</taxon>
        <taxon>Meloidogyne</taxon>
    </lineage>
</organism>
<dbReference type="InterPro" id="IPR023211">
    <property type="entry name" value="DNA_pol_palm_dom_sf"/>
</dbReference>
<reference evidence="11 12" key="1">
    <citation type="submission" date="2020-08" db="EMBL/GenBank/DDBJ databases">
        <authorList>
            <person name="Koutsovoulos G."/>
            <person name="Danchin GJ E."/>
        </authorList>
    </citation>
    <scope>NUCLEOTIDE SEQUENCE [LARGE SCALE GENOMIC DNA]</scope>
</reference>
<sequence>MRNYFVIERIEPFASQSRNTRGEIAHIRFNNLADHPRPDLALTTLIEQLLDRVLTGRPAPLRVGLQVQPPNFHHPFTVPLRPVEQNNAAALAAAIERLNEISQAGIDLLSGTTTTKVVAVWPLTGQRTNNPAAQSGSCDLDQEHAVSSRCRSIVRVYNPNDRYCLARAVVIGLAKIRMVDQGNTGGQFKAFCQQQQQHLNQAENLMNNAGLQFGLQEYSLEHVAILQRWLSHNFDGEGQVRIVVFQKEQQYRIVYKGEIRAARYNLCLLLENNHYNYIGRPEQLLGVKRYCIDCERSVTRWSHWAGCRVVCRFCMRTGPDFPCQEEERIPCQNCGFVFPRRSCYDYHLINSAPNEMIRRDARTFASICQMRRICNNCHHIILAQQRHDCQQQQQRHQHQIICKICNGPHTEEQPCFIQPLKAEEDEEEDDITENNNEQQPHQQQQQQQRARKHRRPIRLCFFDAETSQDDPVQISQNINGYRHVPLLIIAEVICEACIRAGISIEDVGQRAQGCFCGNPRGQRWRNWCSPPFRNAPGDNTAFPNNITFNHRRMFFHSFDNAEDNPVDQFLDYLLNHGSQNMLTICIAHNGGKYDFHLLLEALHRRSHPPTRLCTTGLKIYSMSLGGYHQRKVLFKDSLNYFFCELDALPKVFALPEDLATSKPFFPYLYIQRQHLHQRIRGLPAIQYYQPEYKKAEKREKLIEWYVQQQTSVQITNFQLREQLIIYCVNDVAILRESVLRFRQLIGENTKNLDPFLTVSTAAGLALTTMRRCFLPENWIVHSPEGGYLRGRRASAESQRYIRFFELQHPEAAGHIQHAQWALGEAHVEDCGYRLDGLWQRSPPLRPLAIEYMGCYYHGCPKCFPVRDQRLAAGRTAEELFERTQQRLWELENQHGYQLHVVWGHEIKEKLSNNTQLRRKWFEIDCVRPMDPREDCLRGGRTEPFKLHHLCAEDEEILYIDIVNLNLNLKEIIKIFKVSLYPYVMKARTFPIGHPDVLTRDTLLLPPNNPLPWTTPEHNIYKGLLLVRVQPPNFMNGNLPPVLPYRTHDGRLTFPLCAKCADNRQQRPCTHGERERSWLTGYTHVELNYALERGYKVVDIYEVWNYEKWDPNLFRSYVNTFIGLKQQASGWPDGCVSEMDRAAYLAEFERVEGIFLDPERIETNPGLRMIAKLLANSLWGKLAQRVCGTEVRYAKTPAEFHQLLEDPTIDMLDFDHVSEHLDRCVVRKKPEFAKAPNTNCLPVAAFVTSYARLHLYEYIEQVNQIGGVLLYCDTDSIIYVGKRNGQRVSEGEYLGQMKREVPSRRILEFIAGGPKNYGYRHVDASTGLDERAELKIRSFPLSYATHQLLNFNTMKQLVLNQFNVDGAVDDTIADDVFFVGNSIGVQFPQIGRTRRSQLYTHLARKEYRPCYEKGRIMPGMETLPFGHRMNNTQTSHGQINQQRQTRSPIPPQQKRPRLNMNELNLQDLPGSSGWTEADYRNRYNP</sequence>
<gene>
    <name evidence="11" type="ORF">MENT_LOCUS54105</name>
</gene>
<evidence type="ECO:0000256" key="8">
    <source>
        <dbReference type="ARBA" id="ARBA00049244"/>
    </source>
</evidence>
<evidence type="ECO:0000256" key="2">
    <source>
        <dbReference type="ARBA" id="ARBA00012417"/>
    </source>
</evidence>
<dbReference type="InterPro" id="IPR012337">
    <property type="entry name" value="RNaseH-like_sf"/>
</dbReference>
<feature type="region of interest" description="Disordered" evidence="9">
    <location>
        <begin position="1426"/>
        <end position="1484"/>
    </location>
</feature>
<keyword evidence="3" id="KW-0808">Transferase</keyword>
<evidence type="ECO:0000313" key="12">
    <source>
        <dbReference type="Proteomes" id="UP000580250"/>
    </source>
</evidence>
<accession>A0A6V7XMT3</accession>
<dbReference type="EC" id="2.7.7.7" evidence="2"/>
<dbReference type="OrthoDB" id="5876545at2759"/>